<dbReference type="Gene3D" id="1.20.5.1930">
    <property type="match status" value="1"/>
</dbReference>
<protein>
    <recommendedName>
        <fullName evidence="2">histidine kinase</fullName>
        <ecNumber evidence="2">2.7.13.3</ecNumber>
    </recommendedName>
</protein>
<accession>A0A3N1H0A7</accession>
<keyword evidence="15" id="KW-1185">Reference proteome</keyword>
<dbReference type="AlphaFoldDB" id="A0A3N1H0A7"/>
<dbReference type="Pfam" id="PF07730">
    <property type="entry name" value="HisKA_3"/>
    <property type="match status" value="1"/>
</dbReference>
<dbReference type="InterPro" id="IPR011712">
    <property type="entry name" value="Sig_transdc_His_kin_sub3_dim/P"/>
</dbReference>
<dbReference type="EMBL" id="RJKM01000001">
    <property type="protein sequence ID" value="ROP35826.1"/>
    <property type="molecule type" value="Genomic_DNA"/>
</dbReference>
<dbReference type="InterPro" id="IPR003594">
    <property type="entry name" value="HATPase_dom"/>
</dbReference>
<feature type="domain" description="Signal transduction histidine kinase subgroup 3 dimerisation and phosphoacceptor" evidence="12">
    <location>
        <begin position="180"/>
        <end position="245"/>
    </location>
</feature>
<evidence type="ECO:0000313" key="15">
    <source>
        <dbReference type="Proteomes" id="UP000268727"/>
    </source>
</evidence>
<reference evidence="14 15" key="1">
    <citation type="submission" date="2018-11" db="EMBL/GenBank/DDBJ databases">
        <title>Sequencing the genomes of 1000 actinobacteria strains.</title>
        <authorList>
            <person name="Klenk H.-P."/>
        </authorList>
    </citation>
    <scope>NUCLEOTIDE SEQUENCE [LARGE SCALE GENOMIC DNA]</scope>
    <source>
        <strain evidence="14 15">DSM 44231</strain>
    </source>
</reference>
<evidence type="ECO:0000259" key="13">
    <source>
        <dbReference type="Pfam" id="PF23539"/>
    </source>
</evidence>
<evidence type="ECO:0000256" key="7">
    <source>
        <dbReference type="ARBA" id="ARBA00022840"/>
    </source>
</evidence>
<keyword evidence="10" id="KW-0472">Membrane</keyword>
<evidence type="ECO:0000256" key="3">
    <source>
        <dbReference type="ARBA" id="ARBA00022553"/>
    </source>
</evidence>
<name>A0A3N1H0A7_9PSEU</name>
<dbReference type="PANTHER" id="PTHR24421:SF10">
    <property type="entry name" value="NITRATE_NITRITE SENSOR PROTEIN NARQ"/>
    <property type="match status" value="1"/>
</dbReference>
<evidence type="ECO:0000256" key="9">
    <source>
        <dbReference type="SAM" id="MobiDB-lite"/>
    </source>
</evidence>
<keyword evidence="10" id="KW-0812">Transmembrane</keyword>
<dbReference type="Gene3D" id="3.30.565.10">
    <property type="entry name" value="Histidine kinase-like ATPase, C-terminal domain"/>
    <property type="match status" value="1"/>
</dbReference>
<keyword evidence="5" id="KW-0547">Nucleotide-binding</keyword>
<feature type="domain" description="DUF7134" evidence="13">
    <location>
        <begin position="2"/>
        <end position="159"/>
    </location>
</feature>
<evidence type="ECO:0000256" key="8">
    <source>
        <dbReference type="ARBA" id="ARBA00023012"/>
    </source>
</evidence>
<keyword evidence="4" id="KW-0808">Transferase</keyword>
<sequence>MTWRRFAPAAADVALALGASAMDVVLYSHVPLRPEEPDFWFALWYLGLVFAVLVARRRHPMAVFVVVLAVAALASPVSGFAFRPEIAVYLALFTVAERCRVRVAGVALDAALLYAFSTSTPDLDPGGLEDVLVDIAAAAYLTLLPLSVWATGRWVRTSREHARALEERRQLEARQAVAEERGRIARELHDVVSHAVTVIVLQAAGGRRVLDRDPARAARAFDTIQHLGENAMGELRRMLEVLRAEGEPAEPQPGAGDIPALLDSFRAAGLHVESRVTGDPRPVEPAVDLAVYRVVQEALTNVTKHAGPGASAEVLLTWTATQVEIRVGDAGGPRAAHRGPLSTGHGLIGLRERLAALGGSLSTARTPAGGFRLDAVLPLDSAGPAVDQPPPAPVRRPEPGVRPRRGRLAESGRVAVAGVRTRPDEEVETRHP</sequence>
<keyword evidence="8" id="KW-0902">Two-component regulatory system</keyword>
<dbReference type="PANTHER" id="PTHR24421">
    <property type="entry name" value="NITRATE/NITRITE SENSOR PROTEIN NARX-RELATED"/>
    <property type="match status" value="1"/>
</dbReference>
<feature type="domain" description="Histidine kinase/HSP90-like ATPase" evidence="11">
    <location>
        <begin position="289"/>
        <end position="380"/>
    </location>
</feature>
<feature type="transmembrane region" description="Helical" evidence="10">
    <location>
        <begin position="62"/>
        <end position="82"/>
    </location>
</feature>
<feature type="region of interest" description="Disordered" evidence="9">
    <location>
        <begin position="381"/>
        <end position="432"/>
    </location>
</feature>
<gene>
    <name evidence="14" type="ORF">EDD40_1079</name>
</gene>
<feature type="transmembrane region" description="Helical" evidence="10">
    <location>
        <begin position="37"/>
        <end position="55"/>
    </location>
</feature>
<evidence type="ECO:0000259" key="12">
    <source>
        <dbReference type="Pfam" id="PF07730"/>
    </source>
</evidence>
<evidence type="ECO:0000256" key="10">
    <source>
        <dbReference type="SAM" id="Phobius"/>
    </source>
</evidence>
<evidence type="ECO:0000256" key="4">
    <source>
        <dbReference type="ARBA" id="ARBA00022679"/>
    </source>
</evidence>
<dbReference type="InterPro" id="IPR050482">
    <property type="entry name" value="Sensor_HK_TwoCompSys"/>
</dbReference>
<organism evidence="14 15">
    <name type="scientific">Saccharothrix texasensis</name>
    <dbReference type="NCBI Taxonomy" id="103734"/>
    <lineage>
        <taxon>Bacteria</taxon>
        <taxon>Bacillati</taxon>
        <taxon>Actinomycetota</taxon>
        <taxon>Actinomycetes</taxon>
        <taxon>Pseudonocardiales</taxon>
        <taxon>Pseudonocardiaceae</taxon>
        <taxon>Saccharothrix</taxon>
    </lineage>
</organism>
<dbReference type="Pfam" id="PF23539">
    <property type="entry name" value="DUF7134"/>
    <property type="match status" value="1"/>
</dbReference>
<feature type="compositionally biased region" description="Basic and acidic residues" evidence="9">
    <location>
        <begin position="421"/>
        <end position="432"/>
    </location>
</feature>
<keyword evidence="10" id="KW-1133">Transmembrane helix</keyword>
<dbReference type="GO" id="GO:0005524">
    <property type="term" value="F:ATP binding"/>
    <property type="evidence" value="ECO:0007669"/>
    <property type="project" value="UniProtKB-KW"/>
</dbReference>
<evidence type="ECO:0000256" key="1">
    <source>
        <dbReference type="ARBA" id="ARBA00000085"/>
    </source>
</evidence>
<comment type="catalytic activity">
    <reaction evidence="1">
        <text>ATP + protein L-histidine = ADP + protein N-phospho-L-histidine.</text>
        <dbReference type="EC" id="2.7.13.3"/>
    </reaction>
</comment>
<dbReference type="GO" id="GO:0000155">
    <property type="term" value="F:phosphorelay sensor kinase activity"/>
    <property type="evidence" value="ECO:0007669"/>
    <property type="project" value="InterPro"/>
</dbReference>
<dbReference type="InterPro" id="IPR036890">
    <property type="entry name" value="HATPase_C_sf"/>
</dbReference>
<dbReference type="GO" id="GO:0016020">
    <property type="term" value="C:membrane"/>
    <property type="evidence" value="ECO:0007669"/>
    <property type="project" value="InterPro"/>
</dbReference>
<dbReference type="InterPro" id="IPR055558">
    <property type="entry name" value="DUF7134"/>
</dbReference>
<keyword evidence="7" id="KW-0067">ATP-binding</keyword>
<dbReference type="CDD" id="cd16917">
    <property type="entry name" value="HATPase_UhpB-NarQ-NarX-like"/>
    <property type="match status" value="1"/>
</dbReference>
<dbReference type="SUPFAM" id="SSF55874">
    <property type="entry name" value="ATPase domain of HSP90 chaperone/DNA topoisomerase II/histidine kinase"/>
    <property type="match status" value="1"/>
</dbReference>
<dbReference type="Proteomes" id="UP000268727">
    <property type="component" value="Unassembled WGS sequence"/>
</dbReference>
<dbReference type="OrthoDB" id="227596at2"/>
<evidence type="ECO:0000256" key="6">
    <source>
        <dbReference type="ARBA" id="ARBA00022777"/>
    </source>
</evidence>
<dbReference type="EC" id="2.7.13.3" evidence="2"/>
<keyword evidence="3" id="KW-0597">Phosphoprotein</keyword>
<dbReference type="Pfam" id="PF02518">
    <property type="entry name" value="HATPase_c"/>
    <property type="match status" value="1"/>
</dbReference>
<evidence type="ECO:0000256" key="2">
    <source>
        <dbReference type="ARBA" id="ARBA00012438"/>
    </source>
</evidence>
<dbReference type="GO" id="GO:0046983">
    <property type="term" value="F:protein dimerization activity"/>
    <property type="evidence" value="ECO:0007669"/>
    <property type="project" value="InterPro"/>
</dbReference>
<proteinExistence type="predicted"/>
<evidence type="ECO:0000259" key="11">
    <source>
        <dbReference type="Pfam" id="PF02518"/>
    </source>
</evidence>
<comment type="caution">
    <text evidence="14">The sequence shown here is derived from an EMBL/GenBank/DDBJ whole genome shotgun (WGS) entry which is preliminary data.</text>
</comment>
<keyword evidence="6 14" id="KW-0418">Kinase</keyword>
<evidence type="ECO:0000256" key="5">
    <source>
        <dbReference type="ARBA" id="ARBA00022741"/>
    </source>
</evidence>
<evidence type="ECO:0000313" key="14">
    <source>
        <dbReference type="EMBL" id="ROP35826.1"/>
    </source>
</evidence>